<reference evidence="2" key="1">
    <citation type="submission" date="2016-08" db="EMBL/GenBank/DDBJ databases">
        <authorList>
            <person name="Seilhamer J.J."/>
        </authorList>
    </citation>
    <scope>NUCLEOTIDE SEQUENCE</scope>
    <source>
        <strain evidence="2">86</strain>
    </source>
</reference>
<dbReference type="AlphaFoldDB" id="A0A212LDC1"/>
<organism evidence="2">
    <name type="scientific">uncultured Pleomorphomonas sp</name>
    <dbReference type="NCBI Taxonomy" id="442121"/>
    <lineage>
        <taxon>Bacteria</taxon>
        <taxon>Pseudomonadati</taxon>
        <taxon>Pseudomonadota</taxon>
        <taxon>Alphaproteobacteria</taxon>
        <taxon>Hyphomicrobiales</taxon>
        <taxon>Pleomorphomonadaceae</taxon>
        <taxon>Pleomorphomonas</taxon>
        <taxon>environmental samples</taxon>
    </lineage>
</organism>
<gene>
    <name evidence="2" type="ORF">KL86PLE_30013</name>
</gene>
<protein>
    <submittedName>
        <fullName evidence="2">Uncharacterized protein</fullName>
    </submittedName>
</protein>
<evidence type="ECO:0000256" key="1">
    <source>
        <dbReference type="SAM" id="MobiDB-lite"/>
    </source>
</evidence>
<feature type="region of interest" description="Disordered" evidence="1">
    <location>
        <begin position="44"/>
        <end position="75"/>
    </location>
</feature>
<name>A0A212LDC1_9HYPH</name>
<sequence length="110" mass="11426">MAPLVAGSVALALANRAAGLNHCMNKGSGTSTVAFKRFERLANSLSPESHSEPESGGFRGAFESASQPPESSCELADSLWEGAGAGLPDLVGQEVRGIAVEKRRGDVRSR</sequence>
<evidence type="ECO:0000313" key="2">
    <source>
        <dbReference type="EMBL" id="SCM75566.1"/>
    </source>
</evidence>
<dbReference type="EMBL" id="FMJD01000007">
    <property type="protein sequence ID" value="SCM75566.1"/>
    <property type="molecule type" value="Genomic_DNA"/>
</dbReference>
<proteinExistence type="predicted"/>
<accession>A0A212LDC1</accession>
<dbReference type="RefSeq" id="WP_288195933.1">
    <property type="nucleotide sequence ID" value="NZ_LT608334.1"/>
</dbReference>